<dbReference type="Pfam" id="PF11756">
    <property type="entry name" value="YgbA_NO"/>
    <property type="match status" value="1"/>
</dbReference>
<dbReference type="EMBL" id="NXIE01000006">
    <property type="protein sequence ID" value="RXK11666.1"/>
    <property type="molecule type" value="Genomic_DNA"/>
</dbReference>
<dbReference type="RefSeq" id="WP_129062535.1">
    <property type="nucleotide sequence ID" value="NZ_NXIE01000006.1"/>
</dbReference>
<evidence type="ECO:0000313" key="1">
    <source>
        <dbReference type="EMBL" id="RXK11666.1"/>
    </source>
</evidence>
<dbReference type="Proteomes" id="UP000289718">
    <property type="component" value="Unassembled WGS sequence"/>
</dbReference>
<reference evidence="1 2" key="1">
    <citation type="submission" date="2017-09" db="EMBL/GenBank/DDBJ databases">
        <title>Genomics of the genus Arcobacter.</title>
        <authorList>
            <person name="Perez-Cataluna A."/>
            <person name="Figueras M.J."/>
            <person name="Salas-Masso N."/>
        </authorList>
    </citation>
    <scope>NUCLEOTIDE SEQUENCE [LARGE SCALE GENOMIC DNA]</scope>
    <source>
        <strain evidence="1 2">F156-34</strain>
    </source>
</reference>
<evidence type="ECO:0008006" key="3">
    <source>
        <dbReference type="Google" id="ProtNLM"/>
    </source>
</evidence>
<name>A0A4Q1ARK6_9BACT</name>
<sequence length="114" mass="13789">MTKDKFQQEVSTLKTFFTSYCEDKHENQKKKIYNLEYKDETFSFELNLCEDCHELISYSFERLQNCPHEIKPRCRKCPNPCYERTQWKSLAKIMKYSAIKLGLKKLKKVFSLKK</sequence>
<proteinExistence type="predicted"/>
<dbReference type="NCBIfam" id="NF007718">
    <property type="entry name" value="PRK10410.2-2"/>
    <property type="match status" value="1"/>
</dbReference>
<comment type="caution">
    <text evidence="1">The sequence shown here is derived from an EMBL/GenBank/DDBJ whole genome shotgun (WGS) entry which is preliminary data.</text>
</comment>
<protein>
    <recommendedName>
        <fullName evidence="3">Nitrous oxide-stimulated promoter family protein</fullName>
    </recommendedName>
</protein>
<accession>A0A4Q1ARK6</accession>
<dbReference type="InterPro" id="IPR020483">
    <property type="entry name" value="Uncharacterised_YgbA"/>
</dbReference>
<dbReference type="OrthoDB" id="5344095at2"/>
<evidence type="ECO:0000313" key="2">
    <source>
        <dbReference type="Proteomes" id="UP000289718"/>
    </source>
</evidence>
<organism evidence="1 2">
    <name type="scientific">Halarcobacter mediterraneus</name>
    <dbReference type="NCBI Taxonomy" id="2023153"/>
    <lineage>
        <taxon>Bacteria</taxon>
        <taxon>Pseudomonadati</taxon>
        <taxon>Campylobacterota</taxon>
        <taxon>Epsilonproteobacteria</taxon>
        <taxon>Campylobacterales</taxon>
        <taxon>Arcobacteraceae</taxon>
        <taxon>Halarcobacter</taxon>
    </lineage>
</organism>
<gene>
    <name evidence="1" type="ORF">CP965_12915</name>
</gene>
<dbReference type="AlphaFoldDB" id="A0A4Q1ARK6"/>
<keyword evidence="2" id="KW-1185">Reference proteome</keyword>